<keyword evidence="5" id="KW-1185">Reference proteome</keyword>
<organism evidence="4 5">
    <name type="scientific">Vibrio quintilis</name>
    <dbReference type="NCBI Taxonomy" id="1117707"/>
    <lineage>
        <taxon>Bacteria</taxon>
        <taxon>Pseudomonadati</taxon>
        <taxon>Pseudomonadota</taxon>
        <taxon>Gammaproteobacteria</taxon>
        <taxon>Vibrionales</taxon>
        <taxon>Vibrionaceae</taxon>
        <taxon>Vibrio</taxon>
    </lineage>
</organism>
<dbReference type="RefSeq" id="WP_073582100.1">
    <property type="nucleotide sequence ID" value="NZ_AP024897.1"/>
</dbReference>
<evidence type="ECO:0000256" key="2">
    <source>
        <dbReference type="ARBA" id="ARBA00023235"/>
    </source>
</evidence>
<reference evidence="5" key="1">
    <citation type="submission" date="2016-12" db="EMBL/GenBank/DDBJ databases">
        <authorList>
            <person name="Rodrigo-Torres L."/>
            <person name="Arahal R.D."/>
            <person name="Lucena T."/>
        </authorList>
    </citation>
    <scope>NUCLEOTIDE SEQUENCE [LARGE SCALE GENOMIC DNA]</scope>
</reference>
<accession>A0A1M7YUQ1</accession>
<dbReference type="EMBL" id="FRFG01000023">
    <property type="protein sequence ID" value="SHO56281.1"/>
    <property type="molecule type" value="Genomic_DNA"/>
</dbReference>
<dbReference type="NCBIfam" id="TIGR00654">
    <property type="entry name" value="PhzF_family"/>
    <property type="match status" value="1"/>
</dbReference>
<dbReference type="Pfam" id="PF02567">
    <property type="entry name" value="PhzC-PhzF"/>
    <property type="match status" value="1"/>
</dbReference>
<feature type="active site" evidence="3">
    <location>
        <position position="46"/>
    </location>
</feature>
<dbReference type="EC" id="5.1.-.-" evidence="4"/>
<proteinExistence type="inferred from homology"/>
<dbReference type="SUPFAM" id="SSF54506">
    <property type="entry name" value="Diaminopimelate epimerase-like"/>
    <property type="match status" value="1"/>
</dbReference>
<dbReference type="PANTHER" id="PTHR13774:SF17">
    <property type="entry name" value="PHENAZINE BIOSYNTHESIS-LIKE DOMAIN-CONTAINING PROTEIN"/>
    <property type="match status" value="1"/>
</dbReference>
<dbReference type="GO" id="GO:0005737">
    <property type="term" value="C:cytoplasm"/>
    <property type="evidence" value="ECO:0007669"/>
    <property type="project" value="TreeGrafter"/>
</dbReference>
<dbReference type="PANTHER" id="PTHR13774">
    <property type="entry name" value="PHENAZINE BIOSYNTHESIS PROTEIN"/>
    <property type="match status" value="1"/>
</dbReference>
<dbReference type="Gene3D" id="3.10.310.10">
    <property type="entry name" value="Diaminopimelate Epimerase, Chain A, domain 1"/>
    <property type="match status" value="2"/>
</dbReference>
<dbReference type="STRING" id="1117707.VQ7734_02050"/>
<dbReference type="GO" id="GO:0016853">
    <property type="term" value="F:isomerase activity"/>
    <property type="evidence" value="ECO:0007669"/>
    <property type="project" value="UniProtKB-KW"/>
</dbReference>
<dbReference type="AlphaFoldDB" id="A0A1M7YUQ1"/>
<evidence type="ECO:0000256" key="1">
    <source>
        <dbReference type="ARBA" id="ARBA00008270"/>
    </source>
</evidence>
<sequence length="265" mass="28707">MELEIYQVDSFTAEAFKGNPAGVCITEGPLEDAVMFSVAREMALSETAFLSLPEMQLRWFTPQTEVKLCGHGTLAVAQILKEKGLVAVGETVVFNTLSGPLSVTVQTDAFEMDFPAPVFESEARTNHAMLDLLGVGADEVMAYHRFDEKELIIVDSEQRIRELSPDFTGLSKVPGRGVVVTARSSGAAQDFICRYFAPWVGVNEDPVTGSAFCALAVYWCEQLGKSSLSGYQASERGGLMDVSLSASRVKLTGRAVTVLKGVMFI</sequence>
<evidence type="ECO:0000313" key="5">
    <source>
        <dbReference type="Proteomes" id="UP000184600"/>
    </source>
</evidence>
<dbReference type="InterPro" id="IPR003719">
    <property type="entry name" value="Phenazine_PhzF-like"/>
</dbReference>
<evidence type="ECO:0000256" key="3">
    <source>
        <dbReference type="PIRSR" id="PIRSR016184-1"/>
    </source>
</evidence>
<evidence type="ECO:0000313" key="4">
    <source>
        <dbReference type="EMBL" id="SHO56281.1"/>
    </source>
</evidence>
<keyword evidence="2 4" id="KW-0413">Isomerase</keyword>
<comment type="similarity">
    <text evidence="1">Belongs to the PhzF family.</text>
</comment>
<gene>
    <name evidence="4" type="primary">yddE_1</name>
    <name evidence="4" type="ORF">VQ7734_02050</name>
</gene>
<protein>
    <submittedName>
        <fullName evidence="4">Putative isomerase YddE</fullName>
        <ecNumber evidence="4">5.1.-.-</ecNumber>
    </submittedName>
</protein>
<dbReference type="OrthoDB" id="9788221at2"/>
<dbReference type="Proteomes" id="UP000184600">
    <property type="component" value="Unassembled WGS sequence"/>
</dbReference>
<dbReference type="PIRSF" id="PIRSF016184">
    <property type="entry name" value="PhzC_PhzF"/>
    <property type="match status" value="1"/>
</dbReference>
<name>A0A1M7YUQ1_9VIBR</name>